<dbReference type="OrthoDB" id="9790031at2"/>
<dbReference type="AlphaFoldDB" id="A0A0D6XTK8"/>
<accession>A0A0D6XTK8</accession>
<protein>
    <submittedName>
        <fullName evidence="2">HAD superfamily hydrolase</fullName>
        <ecNumber evidence="2">3.1.3.-</ecNumber>
    </submittedName>
</protein>
<dbReference type="RefSeq" id="WP_044359365.1">
    <property type="nucleotide sequence ID" value="NZ_JXWY01000028.1"/>
</dbReference>
<reference evidence="2 4" key="2">
    <citation type="submission" date="2018-06" db="EMBL/GenBank/DDBJ databases">
        <authorList>
            <consortium name="Pathogen Informatics"/>
            <person name="Doyle S."/>
        </authorList>
    </citation>
    <scope>NUCLEOTIDE SEQUENCE [LARGE SCALE GENOMIC DNA]</scope>
    <source>
        <strain evidence="2 4">NCTC13832</strain>
    </source>
</reference>
<sequence>MKDIQLLALDCDGTLVNDDGRITERTQRALIAAQQQGLTVALVSGRPRTGFHYEIDALQLHQHHGLIGAYNGGLVLDVTSGETCFKKGIDVEEARAFLTALARFDITYMIDYDGKLYTNTPENQYVKHEYSAHRLELVYAPTLHETIDFNPVKILLTQDPDYIDDIADDIDVLCGETLSTIRSTPFYLEITARGVNKSNALDHICQAIGISKAHVAAFGDQLNDMEMLRDAGIGVAMGNATPEVKAIADIVTHDNNHNGIATVVEQILDARTQ</sequence>
<proteinExistence type="predicted"/>
<dbReference type="Proteomes" id="UP000254100">
    <property type="component" value="Unassembled WGS sequence"/>
</dbReference>
<dbReference type="NCBIfam" id="TIGR00099">
    <property type="entry name" value="Cof-subfamily"/>
    <property type="match status" value="1"/>
</dbReference>
<dbReference type="EMBL" id="JXWY01000028">
    <property type="protein sequence ID" value="KIX91193.1"/>
    <property type="molecule type" value="Genomic_DNA"/>
</dbReference>
<dbReference type="Proteomes" id="UP000032366">
    <property type="component" value="Unassembled WGS sequence"/>
</dbReference>
<keyword evidence="2" id="KW-0378">Hydrolase</keyword>
<organism evidence="2 4">
    <name type="scientific">Staphylococcus microti</name>
    <dbReference type="NCBI Taxonomy" id="569857"/>
    <lineage>
        <taxon>Bacteria</taxon>
        <taxon>Bacillati</taxon>
        <taxon>Bacillota</taxon>
        <taxon>Bacilli</taxon>
        <taxon>Bacillales</taxon>
        <taxon>Staphylococcaceae</taxon>
        <taxon>Staphylococcus</taxon>
    </lineage>
</organism>
<dbReference type="SUPFAM" id="SSF56784">
    <property type="entry name" value="HAD-like"/>
    <property type="match status" value="1"/>
</dbReference>
<dbReference type="InterPro" id="IPR023214">
    <property type="entry name" value="HAD_sf"/>
</dbReference>
<gene>
    <name evidence="2" type="primary">yidA_1</name>
    <name evidence="2" type="ORF">NCTC13832_00072</name>
    <name evidence="1" type="ORF">TP70_03560</name>
</gene>
<evidence type="ECO:0000313" key="2">
    <source>
        <dbReference type="EMBL" id="SUM56441.1"/>
    </source>
</evidence>
<reference evidence="1 3" key="1">
    <citation type="submission" date="2015-01" db="EMBL/GenBank/DDBJ databases">
        <authorList>
            <person name="Guo J."/>
        </authorList>
    </citation>
    <scope>NUCLEOTIDE SEQUENCE [LARGE SCALE GENOMIC DNA]</scope>
    <source>
        <strain evidence="1 3">DSM 22147</strain>
    </source>
</reference>
<dbReference type="PANTHER" id="PTHR10000:SF8">
    <property type="entry name" value="HAD SUPERFAMILY HYDROLASE-LIKE, TYPE 3"/>
    <property type="match status" value="1"/>
</dbReference>
<dbReference type="GO" id="GO:0016791">
    <property type="term" value="F:phosphatase activity"/>
    <property type="evidence" value="ECO:0007669"/>
    <property type="project" value="UniProtKB-ARBA"/>
</dbReference>
<keyword evidence="3" id="KW-1185">Reference proteome</keyword>
<dbReference type="CDD" id="cd07516">
    <property type="entry name" value="HAD_Pase"/>
    <property type="match status" value="1"/>
</dbReference>
<dbReference type="PROSITE" id="PS01229">
    <property type="entry name" value="COF_2"/>
    <property type="match status" value="1"/>
</dbReference>
<dbReference type="SFLD" id="SFLDG01140">
    <property type="entry name" value="C2.B:_Phosphomannomutase_and_P"/>
    <property type="match status" value="1"/>
</dbReference>
<evidence type="ECO:0000313" key="3">
    <source>
        <dbReference type="Proteomes" id="UP000032366"/>
    </source>
</evidence>
<dbReference type="GO" id="GO:0000287">
    <property type="term" value="F:magnesium ion binding"/>
    <property type="evidence" value="ECO:0007669"/>
    <property type="project" value="TreeGrafter"/>
</dbReference>
<evidence type="ECO:0000313" key="4">
    <source>
        <dbReference type="Proteomes" id="UP000254100"/>
    </source>
</evidence>
<dbReference type="GO" id="GO:0005829">
    <property type="term" value="C:cytosol"/>
    <property type="evidence" value="ECO:0007669"/>
    <property type="project" value="TreeGrafter"/>
</dbReference>
<dbReference type="InterPro" id="IPR006379">
    <property type="entry name" value="HAD-SF_hydro_IIB"/>
</dbReference>
<name>A0A0D6XTK8_9STAP</name>
<dbReference type="PANTHER" id="PTHR10000">
    <property type="entry name" value="PHOSPHOSERINE PHOSPHATASE"/>
    <property type="match status" value="1"/>
</dbReference>
<dbReference type="InterPro" id="IPR000150">
    <property type="entry name" value="Cof"/>
</dbReference>
<dbReference type="EMBL" id="UHDT01000001">
    <property type="protein sequence ID" value="SUM56441.1"/>
    <property type="molecule type" value="Genomic_DNA"/>
</dbReference>
<dbReference type="InterPro" id="IPR036412">
    <property type="entry name" value="HAD-like_sf"/>
</dbReference>
<dbReference type="SFLD" id="SFLDS00003">
    <property type="entry name" value="Haloacid_Dehalogenase"/>
    <property type="match status" value="1"/>
</dbReference>
<evidence type="ECO:0000313" key="1">
    <source>
        <dbReference type="EMBL" id="KIX91193.1"/>
    </source>
</evidence>
<dbReference type="Gene3D" id="3.40.50.1000">
    <property type="entry name" value="HAD superfamily/HAD-like"/>
    <property type="match status" value="1"/>
</dbReference>
<dbReference type="EC" id="3.1.3.-" evidence="2"/>
<dbReference type="Pfam" id="PF08282">
    <property type="entry name" value="Hydrolase_3"/>
    <property type="match status" value="1"/>
</dbReference>
<dbReference type="STRING" id="569857.TP70_03560"/>
<dbReference type="NCBIfam" id="TIGR01484">
    <property type="entry name" value="HAD-SF-IIB"/>
    <property type="match status" value="1"/>
</dbReference>
<dbReference type="Gene3D" id="3.30.1240.10">
    <property type="match status" value="1"/>
</dbReference>